<evidence type="ECO:0000313" key="2">
    <source>
        <dbReference type="Proteomes" id="UP001610818"/>
    </source>
</evidence>
<evidence type="ECO:0000313" key="1">
    <source>
        <dbReference type="EMBL" id="MFH8549369.1"/>
    </source>
</evidence>
<comment type="caution">
    <text evidence="1">The sequence shown here is derived from an EMBL/GenBank/DDBJ whole genome shotgun (WGS) entry which is preliminary data.</text>
</comment>
<dbReference type="Proteomes" id="UP001610818">
    <property type="component" value="Unassembled WGS sequence"/>
</dbReference>
<proteinExistence type="predicted"/>
<protein>
    <submittedName>
        <fullName evidence="1">MFS transporter</fullName>
    </submittedName>
</protein>
<keyword evidence="2" id="KW-1185">Reference proteome</keyword>
<dbReference type="RefSeq" id="WP_397715822.1">
    <property type="nucleotide sequence ID" value="NZ_JBIRGN010000006.1"/>
</dbReference>
<gene>
    <name evidence="1" type="ORF">ACH4F9_30550</name>
</gene>
<organism evidence="1 2">
    <name type="scientific">Streptomyces longisporoflavus</name>
    <dbReference type="NCBI Taxonomy" id="28044"/>
    <lineage>
        <taxon>Bacteria</taxon>
        <taxon>Bacillati</taxon>
        <taxon>Actinomycetota</taxon>
        <taxon>Actinomycetes</taxon>
        <taxon>Kitasatosporales</taxon>
        <taxon>Streptomycetaceae</taxon>
        <taxon>Streptomyces</taxon>
    </lineage>
</organism>
<reference evidence="1 2" key="1">
    <citation type="submission" date="2024-10" db="EMBL/GenBank/DDBJ databases">
        <title>The Natural Products Discovery Center: Release of the First 8490 Sequenced Strains for Exploring Actinobacteria Biosynthetic Diversity.</title>
        <authorList>
            <person name="Kalkreuter E."/>
            <person name="Kautsar S.A."/>
            <person name="Yang D."/>
            <person name="Bader C.D."/>
            <person name="Teijaro C.N."/>
            <person name="Fluegel L."/>
            <person name="Davis C.M."/>
            <person name="Simpson J.R."/>
            <person name="Lauterbach L."/>
            <person name="Steele A.D."/>
            <person name="Gui C."/>
            <person name="Meng S."/>
            <person name="Li G."/>
            <person name="Viehrig K."/>
            <person name="Ye F."/>
            <person name="Su P."/>
            <person name="Kiefer A.F."/>
            <person name="Nichols A."/>
            <person name="Cepeda A.J."/>
            <person name="Yan W."/>
            <person name="Fan B."/>
            <person name="Jiang Y."/>
            <person name="Adhikari A."/>
            <person name="Zheng C.-J."/>
            <person name="Schuster L."/>
            <person name="Cowan T.M."/>
            <person name="Smanski M.J."/>
            <person name="Chevrette M.G."/>
            <person name="De Carvalho L.P.S."/>
            <person name="Shen B."/>
        </authorList>
    </citation>
    <scope>NUCLEOTIDE SEQUENCE [LARGE SCALE GENOMIC DNA]</scope>
    <source>
        <strain evidence="1 2">NPDC017990</strain>
    </source>
</reference>
<name>A0ABW7QYX4_9ACTN</name>
<sequence length="488" mass="52433">MSREQRGPNEKLGTVLALAGISNAGLARRVNDLGAQRGLTLRYDKTSVARWVSKGMVPQGAAPHLIAAAIGQKLGRPVPLHEIGLADADPAPEVGLAFPRDVGAAVKSATELYRLDLAGRRAGSGGIWQSLAGSFAVSAYATPASRWLITPADSSVARDATADEPRELVHPAEGADGATSGQPIKVGHSDVVKLREAAEDARRWDSKYGGGDWRSSMVPECLRVEAAPLLLGSYSDEVGRSLFGASAELTRLAGWMAFDTGQQEAAQRYYIQALRLARAAADVPLGGYVLASMSLQATYRGFGDEGVDLAQAALERNRGLATARTMSFFRLVEARAHARANDAQAAGAALRAAEGWLERARDGDNDPSWLGFYGYDRFAADAAECYRDLKAPRQVRRFTEQALSRPTEEFVRSHGLRLVVSAVAELESGNLDAACEQGTRALEVAGRISSARTTEYVKDLLHRLEPYGDEPRVVELRERARPLLMAPA</sequence>
<dbReference type="SUPFAM" id="SSF48452">
    <property type="entry name" value="TPR-like"/>
    <property type="match status" value="1"/>
</dbReference>
<dbReference type="EMBL" id="JBIRGQ010000006">
    <property type="protein sequence ID" value="MFH8549369.1"/>
    <property type="molecule type" value="Genomic_DNA"/>
</dbReference>
<dbReference type="InterPro" id="IPR011990">
    <property type="entry name" value="TPR-like_helical_dom_sf"/>
</dbReference>
<accession>A0ABW7QYX4</accession>